<organism evidence="7 8">
    <name type="scientific">Macrolepiota fuliginosa MF-IS2</name>
    <dbReference type="NCBI Taxonomy" id="1400762"/>
    <lineage>
        <taxon>Eukaryota</taxon>
        <taxon>Fungi</taxon>
        <taxon>Dikarya</taxon>
        <taxon>Basidiomycota</taxon>
        <taxon>Agaricomycotina</taxon>
        <taxon>Agaricomycetes</taxon>
        <taxon>Agaricomycetidae</taxon>
        <taxon>Agaricales</taxon>
        <taxon>Agaricineae</taxon>
        <taxon>Agaricaceae</taxon>
        <taxon>Macrolepiota</taxon>
    </lineage>
</organism>
<evidence type="ECO:0000256" key="3">
    <source>
        <dbReference type="ARBA" id="ARBA00023204"/>
    </source>
</evidence>
<dbReference type="GO" id="GO:0006281">
    <property type="term" value="P:DNA repair"/>
    <property type="evidence" value="ECO:0007669"/>
    <property type="project" value="UniProtKB-KW"/>
</dbReference>
<evidence type="ECO:0000259" key="6">
    <source>
        <dbReference type="Pfam" id="PF12253"/>
    </source>
</evidence>
<comment type="subcellular location">
    <subcellularLocation>
        <location evidence="1">Nucleus</location>
    </subcellularLocation>
</comment>
<sequence>MAEVNGTKAISQSPEKKQDKHVIAQLKNGKVSFKQKPMPLEKLSETLQEIVRFREMIEQRIEQQQPPLQVIPDEHIPVIAKLGHESDKSLTALAKHVQQELIPPQEDEEDSKQASAKSILPLQTVEQAIKSTLSRNNYGIEAPNGSKTPAALCVWRWEVKESYRDRLPKSVREKAEARLLERVQAKEHLKQMFEALTQSERDTIFDPKGTNRAAAKDASNQPVEHPIISKSDNDKTSTPVKSQKVQDDENQQNDTPPNGPSRPKKSKDPEKAAKEKERLERRTVKTEKERKAKDAENKSRTLMANFFSKPKAPAASSSKKSESSAGPSHVQTDFERTFKPFVLKKGAVLAPQNWFTAPKKRKGKEVASINDSSVIILDSDNEIEKDGDDVVMQDIRPDLVDLGTMTPQTRLRNILATLPPPLDSSRLPRSKRKGAGPQFKTYSLHSVQDIMAKLSEVEVAGDDNEVRSLLDQLQDRELCPPKVLIYHEDARPGYFGTWTRSSKIIGPRSPFAKDVVEFDYGYDSGAEWEEEPMGDADDVVDDDDEDGDDEDADSDMDSWLVDDDEEPEALHDEIRDLSPPMLPDSPDMPMPPPPPPKRKAADPEKKAKKRKVVVPLVPFSKGPCWEARIGEYEYEPFNQYQIQMFNDTPFPIDPFSFVSTCIEDYKASFKAPTSTTAPATSASGVFAVPDLPEHVAALSSNPPSSVNGTATVIKKPTASLKNPFPDAHLPFLLNKISELQMASFVVLVETIYQELKAHKVKKVAIEAKIREVGEKCKEKKVWVVKPALKTQPMQS</sequence>
<dbReference type="Proteomes" id="UP000807342">
    <property type="component" value="Unassembled WGS sequence"/>
</dbReference>
<evidence type="ECO:0000256" key="4">
    <source>
        <dbReference type="ARBA" id="ARBA00023242"/>
    </source>
</evidence>
<feature type="region of interest" description="Disordered" evidence="5">
    <location>
        <begin position="200"/>
        <end position="332"/>
    </location>
</feature>
<feature type="compositionally biased region" description="Low complexity" evidence="5">
    <location>
        <begin position="308"/>
        <end position="328"/>
    </location>
</feature>
<proteinExistence type="predicted"/>
<keyword evidence="4" id="KW-0539">Nucleus</keyword>
<dbReference type="GO" id="GO:0033186">
    <property type="term" value="C:CAF-1 complex"/>
    <property type="evidence" value="ECO:0007669"/>
    <property type="project" value="TreeGrafter"/>
</dbReference>
<evidence type="ECO:0000313" key="8">
    <source>
        <dbReference type="Proteomes" id="UP000807342"/>
    </source>
</evidence>
<name>A0A9P5XIU0_9AGAR</name>
<keyword evidence="3" id="KW-0234">DNA repair</keyword>
<keyword evidence="8" id="KW-1185">Reference proteome</keyword>
<feature type="region of interest" description="Disordered" evidence="5">
    <location>
        <begin position="575"/>
        <end position="609"/>
    </location>
</feature>
<feature type="region of interest" description="Disordered" evidence="5">
    <location>
        <begin position="1"/>
        <end position="21"/>
    </location>
</feature>
<feature type="domain" description="Chromatin assembly factor 1 subunit A dimerization" evidence="6">
    <location>
        <begin position="482"/>
        <end position="554"/>
    </location>
</feature>
<comment type="caution">
    <text evidence="7">The sequence shown here is derived from an EMBL/GenBank/DDBJ whole genome shotgun (WGS) entry which is preliminary data.</text>
</comment>
<dbReference type="EMBL" id="MU151073">
    <property type="protein sequence ID" value="KAF9452237.1"/>
    <property type="molecule type" value="Genomic_DNA"/>
</dbReference>
<dbReference type="GO" id="GO:0006334">
    <property type="term" value="P:nucleosome assembly"/>
    <property type="evidence" value="ECO:0007669"/>
    <property type="project" value="TreeGrafter"/>
</dbReference>
<dbReference type="AlphaFoldDB" id="A0A9P5XIU0"/>
<keyword evidence="2" id="KW-0227">DNA damage</keyword>
<gene>
    <name evidence="7" type="ORF">P691DRAFT_246374</name>
</gene>
<evidence type="ECO:0000256" key="2">
    <source>
        <dbReference type="ARBA" id="ARBA00022763"/>
    </source>
</evidence>
<evidence type="ECO:0000256" key="5">
    <source>
        <dbReference type="SAM" id="MobiDB-lite"/>
    </source>
</evidence>
<dbReference type="PANTHER" id="PTHR15272">
    <property type="entry name" value="CHROMATIN ASSEMBLY FACTOR 1 SUBUNIT A CAF-1 SUBUNIT A"/>
    <property type="match status" value="1"/>
</dbReference>
<evidence type="ECO:0000313" key="7">
    <source>
        <dbReference type="EMBL" id="KAF9452237.1"/>
    </source>
</evidence>
<protein>
    <recommendedName>
        <fullName evidence="6">Chromatin assembly factor 1 subunit A dimerization domain-containing protein</fullName>
    </recommendedName>
</protein>
<dbReference type="GO" id="GO:0005634">
    <property type="term" value="C:nucleus"/>
    <property type="evidence" value="ECO:0007669"/>
    <property type="project" value="UniProtKB-SubCell"/>
</dbReference>
<feature type="compositionally biased region" description="Acidic residues" evidence="5">
    <location>
        <begin position="526"/>
        <end position="560"/>
    </location>
</feature>
<dbReference type="PANTHER" id="PTHR15272:SF0">
    <property type="entry name" value="CHROMATIN ASSEMBLY FACTOR 1 SUBUNIT A"/>
    <property type="match status" value="1"/>
</dbReference>
<dbReference type="InterPro" id="IPR022043">
    <property type="entry name" value="CAF1A_DD"/>
</dbReference>
<dbReference type="OrthoDB" id="440676at2759"/>
<dbReference type="Pfam" id="PF12253">
    <property type="entry name" value="CAF1A_dimeriz"/>
    <property type="match status" value="1"/>
</dbReference>
<reference evidence="7" key="1">
    <citation type="submission" date="2020-11" db="EMBL/GenBank/DDBJ databases">
        <authorList>
            <consortium name="DOE Joint Genome Institute"/>
            <person name="Ahrendt S."/>
            <person name="Riley R."/>
            <person name="Andreopoulos W."/>
            <person name="Labutti K."/>
            <person name="Pangilinan J."/>
            <person name="Ruiz-Duenas F.J."/>
            <person name="Barrasa J.M."/>
            <person name="Sanchez-Garcia M."/>
            <person name="Camarero S."/>
            <person name="Miyauchi S."/>
            <person name="Serrano A."/>
            <person name="Linde D."/>
            <person name="Babiker R."/>
            <person name="Drula E."/>
            <person name="Ayuso-Fernandez I."/>
            <person name="Pacheco R."/>
            <person name="Padilla G."/>
            <person name="Ferreira P."/>
            <person name="Barriuso J."/>
            <person name="Kellner H."/>
            <person name="Castanera R."/>
            <person name="Alfaro M."/>
            <person name="Ramirez L."/>
            <person name="Pisabarro A.G."/>
            <person name="Kuo A."/>
            <person name="Tritt A."/>
            <person name="Lipzen A."/>
            <person name="He G."/>
            <person name="Yan M."/>
            <person name="Ng V."/>
            <person name="Cullen D."/>
            <person name="Martin F."/>
            <person name="Rosso M.-N."/>
            <person name="Henrissat B."/>
            <person name="Hibbett D."/>
            <person name="Martinez A.T."/>
            <person name="Grigoriev I.V."/>
        </authorList>
    </citation>
    <scope>NUCLEOTIDE SEQUENCE</scope>
    <source>
        <strain evidence="7">MF-IS2</strain>
    </source>
</reference>
<evidence type="ECO:0000256" key="1">
    <source>
        <dbReference type="ARBA" id="ARBA00004123"/>
    </source>
</evidence>
<feature type="compositionally biased region" description="Pro residues" evidence="5">
    <location>
        <begin position="580"/>
        <end position="595"/>
    </location>
</feature>
<accession>A0A9P5XIU0</accession>
<feature type="compositionally biased region" description="Basic and acidic residues" evidence="5">
    <location>
        <begin position="266"/>
        <end position="299"/>
    </location>
</feature>
<feature type="region of interest" description="Disordered" evidence="5">
    <location>
        <begin position="525"/>
        <end position="560"/>
    </location>
</feature>